<protein>
    <submittedName>
        <fullName evidence="1">Uncharacterized protein</fullName>
    </submittedName>
</protein>
<name>A0A7I4DZU4_PHYPA</name>
<dbReference type="AlphaFoldDB" id="A0A7I4DZU4"/>
<dbReference type="Gene3D" id="3.40.50.300">
    <property type="entry name" value="P-loop containing nucleotide triphosphate hydrolases"/>
    <property type="match status" value="1"/>
</dbReference>
<dbReference type="InParanoid" id="A0A7I4DZU4"/>
<keyword evidence="2" id="KW-1185">Reference proteome</keyword>
<gene>
    <name evidence="1" type="primary">LOC112282183</name>
</gene>
<dbReference type="EMBL" id="ABEU02000005">
    <property type="status" value="NOT_ANNOTATED_CDS"/>
    <property type="molecule type" value="Genomic_DNA"/>
</dbReference>
<dbReference type="Proteomes" id="UP000006727">
    <property type="component" value="Chromosome 5"/>
</dbReference>
<dbReference type="EnsemblPlants" id="Pp3c5_5670V3.2">
    <property type="protein sequence ID" value="Pp3c5_5670V3.2"/>
    <property type="gene ID" value="Pp3c5_5670"/>
</dbReference>
<reference evidence="1" key="3">
    <citation type="submission" date="2020-12" db="UniProtKB">
        <authorList>
            <consortium name="EnsemblPlants"/>
        </authorList>
    </citation>
    <scope>IDENTIFICATION</scope>
</reference>
<organism evidence="1 2">
    <name type="scientific">Physcomitrium patens</name>
    <name type="common">Spreading-leaved earth moss</name>
    <name type="synonym">Physcomitrella patens</name>
    <dbReference type="NCBI Taxonomy" id="3218"/>
    <lineage>
        <taxon>Eukaryota</taxon>
        <taxon>Viridiplantae</taxon>
        <taxon>Streptophyta</taxon>
        <taxon>Embryophyta</taxon>
        <taxon>Bryophyta</taxon>
        <taxon>Bryophytina</taxon>
        <taxon>Bryopsida</taxon>
        <taxon>Funariidae</taxon>
        <taxon>Funariales</taxon>
        <taxon>Funariaceae</taxon>
        <taxon>Physcomitrium</taxon>
    </lineage>
</organism>
<dbReference type="Gramene" id="Pp3c5_5670V3.2">
    <property type="protein sequence ID" value="Pp3c5_5670V3.2"/>
    <property type="gene ID" value="Pp3c5_5670"/>
</dbReference>
<dbReference type="InterPro" id="IPR027417">
    <property type="entry name" value="P-loop_NTPase"/>
</dbReference>
<reference evidence="1 2" key="1">
    <citation type="journal article" date="2008" name="Science">
        <title>The Physcomitrella genome reveals evolutionary insights into the conquest of land by plants.</title>
        <authorList>
            <person name="Rensing S."/>
            <person name="Lang D."/>
            <person name="Zimmer A."/>
            <person name="Terry A."/>
            <person name="Salamov A."/>
            <person name="Shapiro H."/>
            <person name="Nishiyama T."/>
            <person name="Perroud P.-F."/>
            <person name="Lindquist E."/>
            <person name="Kamisugi Y."/>
            <person name="Tanahashi T."/>
            <person name="Sakakibara K."/>
            <person name="Fujita T."/>
            <person name="Oishi K."/>
            <person name="Shin-I T."/>
            <person name="Kuroki Y."/>
            <person name="Toyoda A."/>
            <person name="Suzuki Y."/>
            <person name="Hashimoto A."/>
            <person name="Yamaguchi K."/>
            <person name="Sugano A."/>
            <person name="Kohara Y."/>
            <person name="Fujiyama A."/>
            <person name="Anterola A."/>
            <person name="Aoki S."/>
            <person name="Ashton N."/>
            <person name="Barbazuk W.B."/>
            <person name="Barker E."/>
            <person name="Bennetzen J."/>
            <person name="Bezanilla M."/>
            <person name="Blankenship R."/>
            <person name="Cho S.H."/>
            <person name="Dutcher S."/>
            <person name="Estelle M."/>
            <person name="Fawcett J.A."/>
            <person name="Gundlach H."/>
            <person name="Hanada K."/>
            <person name="Heyl A."/>
            <person name="Hicks K.A."/>
            <person name="Hugh J."/>
            <person name="Lohr M."/>
            <person name="Mayer K."/>
            <person name="Melkozernov A."/>
            <person name="Murata T."/>
            <person name="Nelson D."/>
            <person name="Pils B."/>
            <person name="Prigge M."/>
            <person name="Reiss B."/>
            <person name="Renner T."/>
            <person name="Rombauts S."/>
            <person name="Rushton P."/>
            <person name="Sanderfoot A."/>
            <person name="Schween G."/>
            <person name="Shiu S.-H."/>
            <person name="Stueber K."/>
            <person name="Theodoulou F.L."/>
            <person name="Tu H."/>
            <person name="Van de Peer Y."/>
            <person name="Verrier P.J."/>
            <person name="Waters E."/>
            <person name="Wood A."/>
            <person name="Yang L."/>
            <person name="Cove D."/>
            <person name="Cuming A."/>
            <person name="Hasebe M."/>
            <person name="Lucas S."/>
            <person name="Mishler D.B."/>
            <person name="Reski R."/>
            <person name="Grigoriev I."/>
            <person name="Quatrano R.S."/>
            <person name="Boore J.L."/>
        </authorList>
    </citation>
    <scope>NUCLEOTIDE SEQUENCE [LARGE SCALE GENOMIC DNA]</scope>
    <source>
        <strain evidence="1 2">cv. Gransden 2004</strain>
    </source>
</reference>
<proteinExistence type="predicted"/>
<evidence type="ECO:0000313" key="1">
    <source>
        <dbReference type="EnsemblPlants" id="Pp3c5_5670V3.2"/>
    </source>
</evidence>
<accession>A0A7I4DZU4</accession>
<evidence type="ECO:0000313" key="2">
    <source>
        <dbReference type="Proteomes" id="UP000006727"/>
    </source>
</evidence>
<reference evidence="1 2" key="2">
    <citation type="journal article" date="2018" name="Plant J.">
        <title>The Physcomitrella patens chromosome-scale assembly reveals moss genome structure and evolution.</title>
        <authorList>
            <person name="Lang D."/>
            <person name="Ullrich K.K."/>
            <person name="Murat F."/>
            <person name="Fuchs J."/>
            <person name="Jenkins J."/>
            <person name="Haas F.B."/>
            <person name="Piednoel M."/>
            <person name="Gundlach H."/>
            <person name="Van Bel M."/>
            <person name="Meyberg R."/>
            <person name="Vives C."/>
            <person name="Morata J."/>
            <person name="Symeonidi A."/>
            <person name="Hiss M."/>
            <person name="Muchero W."/>
            <person name="Kamisugi Y."/>
            <person name="Saleh O."/>
            <person name="Blanc G."/>
            <person name="Decker E.L."/>
            <person name="van Gessel N."/>
            <person name="Grimwood J."/>
            <person name="Hayes R.D."/>
            <person name="Graham S.W."/>
            <person name="Gunter L.E."/>
            <person name="McDaniel S.F."/>
            <person name="Hoernstein S.N.W."/>
            <person name="Larsson A."/>
            <person name="Li F.W."/>
            <person name="Perroud P.F."/>
            <person name="Phillips J."/>
            <person name="Ranjan P."/>
            <person name="Rokshar D.S."/>
            <person name="Rothfels C.J."/>
            <person name="Schneider L."/>
            <person name="Shu S."/>
            <person name="Stevenson D.W."/>
            <person name="Thummler F."/>
            <person name="Tillich M."/>
            <person name="Villarreal Aguilar J.C."/>
            <person name="Widiez T."/>
            <person name="Wong G.K."/>
            <person name="Wymore A."/>
            <person name="Zhang Y."/>
            <person name="Zimmer A.D."/>
            <person name="Quatrano R.S."/>
            <person name="Mayer K.F.X."/>
            <person name="Goodstein D."/>
            <person name="Casacuberta J.M."/>
            <person name="Vandepoele K."/>
            <person name="Reski R."/>
            <person name="Cuming A.C."/>
            <person name="Tuskan G.A."/>
            <person name="Maumus F."/>
            <person name="Salse J."/>
            <person name="Schmutz J."/>
            <person name="Rensing S.A."/>
        </authorList>
    </citation>
    <scope>NUCLEOTIDE SEQUENCE [LARGE SCALE GENOMIC DNA]</scope>
    <source>
        <strain evidence="1 2">cv. Gransden 2004</strain>
    </source>
</reference>
<sequence>MKKAKVVPQSMIASMERLREHMQTEDPLSRLQWMELTLPVVHAADARFATHDGRFAFMGRVHYHKLRRLIVQLVAQCDPAERSCSSPRIAPLRSPSLYADPSAQLLVLGPAGTGKSHLLAAAASDFTEEFSRTWSPGLTRKRVVAVLDCGLLQPDRALLVLQDALFVAFADDTVSLQELSNCASLEHLASFCDATESQLLWIFDQWQCLESHSAEIAALKTAISHMCCRHCLVRVASSSCELVEKTFFAGQPPAKLFMWDEGLEDQELECWEKWKFVSSIPDGETSKELLDEMELQILLDVTGRLPVYLSAWYDALKQTIQQTSKGEKISFESALKVLQTQPVVEQMREDLGSRFESAKEAGELNKLVDGVCKYLFGSPISKSTRDIDTKYFRIVNGIGEPSSGLVGAELARLLQCYEQTDRFFDAACLNAIKREYSSPKRRHPVIGGALVERAIIGALADRPLAIPLGNMTRFRPTLIELVNGTEQATVEDLHMDFLKGGKDEALFMAVPLSTTYKAVDAVLLGFRRESKGCHMYIGGLQITIGKLPKHRHNRKVFMKKTYMKWVPSGLNVEEDITWSMNWVVPELELPSNDAGSGYAKEKDRYEVCSRSFLGKSKMGKEVDCHEIFTTFRQIDSRLSFLDAFNFPIGSDFKTSHRAHKLATRTLSKVSTSNLDTCAALHWWATSLHPSLVYKTNSCLKPFFLSYIIFRFFFKQNYACV</sequence>